<dbReference type="OrthoDB" id="2167122at2"/>
<sequence>MCHEKISELIKEVDAELVFWDKKELVRRTMMCWPTILNQFFYDPRFTKHKIGTKWYFPAKETRDFLIKWLSEQPKH</sequence>
<accession>A0A2P7V3X4</accession>
<keyword evidence="2" id="KW-1185">Reference proteome</keyword>
<gene>
    <name evidence="1" type="ORF">C7R93_17030</name>
</gene>
<proteinExistence type="predicted"/>
<dbReference type="Proteomes" id="UP000240419">
    <property type="component" value="Unassembled WGS sequence"/>
</dbReference>
<evidence type="ECO:0000313" key="1">
    <source>
        <dbReference type="EMBL" id="PSJ93900.1"/>
    </source>
</evidence>
<organism evidence="1 2">
    <name type="scientific">Brevibacillus fortis</name>
    <dbReference type="NCBI Taxonomy" id="2126352"/>
    <lineage>
        <taxon>Bacteria</taxon>
        <taxon>Bacillati</taxon>
        <taxon>Bacillota</taxon>
        <taxon>Bacilli</taxon>
        <taxon>Bacillales</taxon>
        <taxon>Paenibacillaceae</taxon>
        <taxon>Brevibacillus</taxon>
    </lineage>
</organism>
<reference evidence="1 2" key="1">
    <citation type="submission" date="2018-03" db="EMBL/GenBank/DDBJ databases">
        <title>Brevisbacillus phylogenomics.</title>
        <authorList>
            <person name="Dunlap C."/>
        </authorList>
    </citation>
    <scope>NUCLEOTIDE SEQUENCE [LARGE SCALE GENOMIC DNA]</scope>
    <source>
        <strain evidence="1 2">NRRL NRS-1210</strain>
    </source>
</reference>
<evidence type="ECO:0000313" key="2">
    <source>
        <dbReference type="Proteomes" id="UP000240419"/>
    </source>
</evidence>
<dbReference type="RefSeq" id="WP_106839954.1">
    <property type="nucleotide sequence ID" value="NZ_JBCNIW010000053.1"/>
</dbReference>
<name>A0A2P7V3X4_9BACL</name>
<comment type="caution">
    <text evidence="1">The sequence shown here is derived from an EMBL/GenBank/DDBJ whole genome shotgun (WGS) entry which is preliminary data.</text>
</comment>
<dbReference type="AlphaFoldDB" id="A0A2P7V3X4"/>
<dbReference type="EMBL" id="PXZM01000026">
    <property type="protein sequence ID" value="PSJ93900.1"/>
    <property type="molecule type" value="Genomic_DNA"/>
</dbReference>
<protein>
    <submittedName>
        <fullName evidence="1">Group-specific protein</fullName>
    </submittedName>
</protein>